<accession>A0A0N0NJA0</accession>
<protein>
    <recommendedName>
        <fullName evidence="6">Xylanolytic transcriptional activator regulatory domain-containing protein</fullName>
    </recommendedName>
</protein>
<dbReference type="GeneID" id="28732506"/>
<organism evidence="7 8">
    <name type="scientific">Cyphellophora attinorum</name>
    <dbReference type="NCBI Taxonomy" id="1664694"/>
    <lineage>
        <taxon>Eukaryota</taxon>
        <taxon>Fungi</taxon>
        <taxon>Dikarya</taxon>
        <taxon>Ascomycota</taxon>
        <taxon>Pezizomycotina</taxon>
        <taxon>Eurotiomycetes</taxon>
        <taxon>Chaetothyriomycetidae</taxon>
        <taxon>Chaetothyriales</taxon>
        <taxon>Cyphellophoraceae</taxon>
        <taxon>Cyphellophora</taxon>
    </lineage>
</organism>
<evidence type="ECO:0000313" key="7">
    <source>
        <dbReference type="EMBL" id="KPI36741.1"/>
    </source>
</evidence>
<dbReference type="AlphaFoldDB" id="A0A0N0NJA0"/>
<dbReference type="OrthoDB" id="4157231at2759"/>
<keyword evidence="3" id="KW-0805">Transcription regulation</keyword>
<dbReference type="CDD" id="cd12148">
    <property type="entry name" value="fungal_TF_MHR"/>
    <property type="match status" value="1"/>
</dbReference>
<reference evidence="7 8" key="1">
    <citation type="submission" date="2015-06" db="EMBL/GenBank/DDBJ databases">
        <title>Draft genome of the ant-associated black yeast Phialophora attae CBS 131958.</title>
        <authorList>
            <person name="Moreno L.F."/>
            <person name="Stielow B.J."/>
            <person name="de Hoog S."/>
            <person name="Vicente V.A."/>
            <person name="Weiss V.A."/>
            <person name="de Vries M."/>
            <person name="Cruz L.M."/>
            <person name="Souza E.M."/>
        </authorList>
    </citation>
    <scope>NUCLEOTIDE SEQUENCE [LARGE SCALE GENOMIC DNA]</scope>
    <source>
        <strain evidence="7 8">CBS 131958</strain>
    </source>
</reference>
<evidence type="ECO:0000256" key="1">
    <source>
        <dbReference type="ARBA" id="ARBA00004123"/>
    </source>
</evidence>
<gene>
    <name evidence="7" type="ORF">AB675_11752</name>
</gene>
<dbReference type="Pfam" id="PF04082">
    <property type="entry name" value="Fungal_trans"/>
    <property type="match status" value="1"/>
</dbReference>
<sequence length="424" mass="47640">MERFATQFFRGVYNRMPFLSERRFRAHLPYLYARPKADYILLCLSISLILQKPKNVDFDAGTMQSSLYVTIKCLISSLEAANHSSLDFLQARLIVCHYELGHGIYPAAVVSVASCAASARILGFEQKHFQDRGQDASNVARIHAAEEEKRTWWAIINVDRFIGLCAGDSHFGASDPSLDDLLPIDDTAWTADVRSTGLTDAFDLHTPCDVQVGQFARECQMFHIVGRLVRHVFEPAADTNFQKAEATQIARTLNAYLPVLKLQEEEHGFYCGAFAICCSSLFLLYEASILSGLYSPAETQSFFAAIGDISFQATALIQKIFETTSGPHTNEDLFSSFPPYAFYQAAVVQRRLWRQTGRLQYREAFDKIHSVLEIFQRRWQFAKVYVQQLDAATVEPVSTLYFACGGRALSARGPTGDPLRPYVS</sequence>
<dbReference type="RefSeq" id="XP_017996704.1">
    <property type="nucleotide sequence ID" value="XM_018140625.1"/>
</dbReference>
<evidence type="ECO:0000256" key="2">
    <source>
        <dbReference type="ARBA" id="ARBA00022723"/>
    </source>
</evidence>
<dbReference type="STRING" id="1664694.A0A0N0NJA0"/>
<dbReference type="PANTHER" id="PTHR47338">
    <property type="entry name" value="ZN(II)2CYS6 TRANSCRIPTION FACTOR (EUROFUNG)-RELATED"/>
    <property type="match status" value="1"/>
</dbReference>
<dbReference type="InterPro" id="IPR050815">
    <property type="entry name" value="TF_fung"/>
</dbReference>
<evidence type="ECO:0000259" key="6">
    <source>
        <dbReference type="Pfam" id="PF04082"/>
    </source>
</evidence>
<keyword evidence="2" id="KW-0479">Metal-binding</keyword>
<comment type="caution">
    <text evidence="7">The sequence shown here is derived from an EMBL/GenBank/DDBJ whole genome shotgun (WGS) entry which is preliminary data.</text>
</comment>
<keyword evidence="4" id="KW-0804">Transcription</keyword>
<evidence type="ECO:0000313" key="8">
    <source>
        <dbReference type="Proteomes" id="UP000038010"/>
    </source>
</evidence>
<dbReference type="GO" id="GO:0003677">
    <property type="term" value="F:DNA binding"/>
    <property type="evidence" value="ECO:0007669"/>
    <property type="project" value="InterPro"/>
</dbReference>
<dbReference type="PANTHER" id="PTHR47338:SF20">
    <property type="entry name" value="ZN(II)2CYS6 TRANSCRIPTION FACTOR (EUROFUNG)"/>
    <property type="match status" value="1"/>
</dbReference>
<dbReference type="GO" id="GO:0000981">
    <property type="term" value="F:DNA-binding transcription factor activity, RNA polymerase II-specific"/>
    <property type="evidence" value="ECO:0007669"/>
    <property type="project" value="InterPro"/>
</dbReference>
<comment type="subcellular location">
    <subcellularLocation>
        <location evidence="1">Nucleus</location>
    </subcellularLocation>
</comment>
<feature type="domain" description="Xylanolytic transcriptional activator regulatory" evidence="6">
    <location>
        <begin position="7"/>
        <end position="194"/>
    </location>
</feature>
<dbReference type="Proteomes" id="UP000038010">
    <property type="component" value="Unassembled WGS sequence"/>
</dbReference>
<dbReference type="GO" id="GO:0006351">
    <property type="term" value="P:DNA-templated transcription"/>
    <property type="evidence" value="ECO:0007669"/>
    <property type="project" value="InterPro"/>
</dbReference>
<evidence type="ECO:0000256" key="3">
    <source>
        <dbReference type="ARBA" id="ARBA00023015"/>
    </source>
</evidence>
<dbReference type="EMBL" id="LFJN01000028">
    <property type="protein sequence ID" value="KPI36741.1"/>
    <property type="molecule type" value="Genomic_DNA"/>
</dbReference>
<keyword evidence="8" id="KW-1185">Reference proteome</keyword>
<dbReference type="InterPro" id="IPR007219">
    <property type="entry name" value="XnlR_reg_dom"/>
</dbReference>
<name>A0A0N0NJA0_9EURO</name>
<evidence type="ECO:0000256" key="4">
    <source>
        <dbReference type="ARBA" id="ARBA00023163"/>
    </source>
</evidence>
<dbReference type="VEuPathDB" id="FungiDB:AB675_11752"/>
<proteinExistence type="predicted"/>
<evidence type="ECO:0000256" key="5">
    <source>
        <dbReference type="ARBA" id="ARBA00023242"/>
    </source>
</evidence>
<dbReference type="GO" id="GO:0008270">
    <property type="term" value="F:zinc ion binding"/>
    <property type="evidence" value="ECO:0007669"/>
    <property type="project" value="InterPro"/>
</dbReference>
<keyword evidence="5" id="KW-0539">Nucleus</keyword>
<dbReference type="GO" id="GO:0005634">
    <property type="term" value="C:nucleus"/>
    <property type="evidence" value="ECO:0007669"/>
    <property type="project" value="UniProtKB-SubCell"/>
</dbReference>